<evidence type="ECO:0000313" key="14">
    <source>
        <dbReference type="EMBL" id="MBI3013648.1"/>
    </source>
</evidence>
<dbReference type="SUPFAM" id="SSF51395">
    <property type="entry name" value="FMN-linked oxidoreductases"/>
    <property type="match status" value="1"/>
</dbReference>
<comment type="catalytic activity">
    <reaction evidence="9">
        <text>5,6-dihydrouracil + NAD(+) = uracil + NADH + H(+)</text>
        <dbReference type="Rhea" id="RHEA:20189"/>
        <dbReference type="ChEBI" id="CHEBI:15378"/>
        <dbReference type="ChEBI" id="CHEBI:15901"/>
        <dbReference type="ChEBI" id="CHEBI:17568"/>
        <dbReference type="ChEBI" id="CHEBI:57540"/>
        <dbReference type="ChEBI" id="CHEBI:57945"/>
        <dbReference type="EC" id="1.3.1.1"/>
    </reaction>
</comment>
<evidence type="ECO:0000313" key="15">
    <source>
        <dbReference type="Proteomes" id="UP000741360"/>
    </source>
</evidence>
<comment type="caution">
    <text evidence="14">The sequence shown here is derived from an EMBL/GenBank/DDBJ whole genome shotgun (WGS) entry which is preliminary data.</text>
</comment>
<dbReference type="GO" id="GO:0002058">
    <property type="term" value="F:uracil binding"/>
    <property type="evidence" value="ECO:0007669"/>
    <property type="project" value="TreeGrafter"/>
</dbReference>
<dbReference type="GO" id="GO:0006210">
    <property type="term" value="P:thymine catabolic process"/>
    <property type="evidence" value="ECO:0007669"/>
    <property type="project" value="TreeGrafter"/>
</dbReference>
<dbReference type="GO" id="GO:0006212">
    <property type="term" value="P:uracil catabolic process"/>
    <property type="evidence" value="ECO:0007669"/>
    <property type="project" value="TreeGrafter"/>
</dbReference>
<comment type="catalytic activity">
    <reaction evidence="8">
        <text>5,6-dihydrothymine + NAD(+) = thymine + NADH + H(+)</text>
        <dbReference type="Rhea" id="RHEA:28791"/>
        <dbReference type="ChEBI" id="CHEBI:15378"/>
        <dbReference type="ChEBI" id="CHEBI:17821"/>
        <dbReference type="ChEBI" id="CHEBI:27468"/>
        <dbReference type="ChEBI" id="CHEBI:57540"/>
        <dbReference type="ChEBI" id="CHEBI:57945"/>
        <dbReference type="EC" id="1.3.1.1"/>
    </reaction>
</comment>
<proteinExistence type="inferred from homology"/>
<dbReference type="Pfam" id="PF14697">
    <property type="entry name" value="Fer4_21"/>
    <property type="match status" value="1"/>
</dbReference>
<dbReference type="InterPro" id="IPR017900">
    <property type="entry name" value="4Fe4S_Fe_S_CS"/>
</dbReference>
<gene>
    <name evidence="14" type="ORF">HYY65_00980</name>
</gene>
<evidence type="ECO:0000256" key="7">
    <source>
        <dbReference type="ARBA" id="ARBA00032722"/>
    </source>
</evidence>
<dbReference type="SUPFAM" id="SSF54862">
    <property type="entry name" value="4Fe-4S ferredoxins"/>
    <property type="match status" value="1"/>
</dbReference>
<evidence type="ECO:0000256" key="1">
    <source>
        <dbReference type="ARBA" id="ARBA00010804"/>
    </source>
</evidence>
<dbReference type="EC" id="1.3.1.1" evidence="12"/>
<feature type="domain" description="4Fe-4S ferredoxin-type" evidence="13">
    <location>
        <begin position="156"/>
        <end position="185"/>
    </location>
</feature>
<comment type="similarity">
    <text evidence="1">Belongs to the dihydropyrimidine dehydrogenase family.</text>
</comment>
<dbReference type="InterPro" id="IPR013785">
    <property type="entry name" value="Aldolase_TIM"/>
</dbReference>
<dbReference type="AlphaFoldDB" id="A0A932GM34"/>
<evidence type="ECO:0000256" key="12">
    <source>
        <dbReference type="ARBA" id="ARBA00049728"/>
    </source>
</evidence>
<dbReference type="PANTHER" id="PTHR43073">
    <property type="entry name" value="DIHYDROPYRIMIDINE DEHYDROGENASE [NADP(+)]"/>
    <property type="match status" value="1"/>
</dbReference>
<dbReference type="GO" id="GO:0046872">
    <property type="term" value="F:metal ion binding"/>
    <property type="evidence" value="ECO:0007669"/>
    <property type="project" value="UniProtKB-KW"/>
</dbReference>
<sequence>ANNNVLRIDTESGKPINYGPCAGTFPQIKAVTLRWVGAVAKEVGIPVFAGRGATTWQDAVEFLMAGAAGVQYCSSIMLRGLGYVKTLVDGLEGFMIRKDYRKMSEIQGRAVKHLLSAKEFIEKVKPRYAVVDHKKCEGCFRCYEVCFYDAIKKLRRKIQVIKENCAGCTLCTQVCPSQALITKERESVLEHFQAMAAAHKDLVPEDIYPSKEFEQKVVA</sequence>
<dbReference type="GO" id="GO:0005737">
    <property type="term" value="C:cytoplasm"/>
    <property type="evidence" value="ECO:0007669"/>
    <property type="project" value="InterPro"/>
</dbReference>
<evidence type="ECO:0000256" key="6">
    <source>
        <dbReference type="ARBA" id="ARBA00030119"/>
    </source>
</evidence>
<organism evidence="14 15">
    <name type="scientific">Tectimicrobiota bacterium</name>
    <dbReference type="NCBI Taxonomy" id="2528274"/>
    <lineage>
        <taxon>Bacteria</taxon>
        <taxon>Pseudomonadati</taxon>
        <taxon>Nitrospinota/Tectimicrobiota group</taxon>
        <taxon>Candidatus Tectimicrobiota</taxon>
    </lineage>
</organism>
<keyword evidence="3" id="KW-0560">Oxidoreductase</keyword>
<evidence type="ECO:0000256" key="9">
    <source>
        <dbReference type="ARBA" id="ARBA00048792"/>
    </source>
</evidence>
<evidence type="ECO:0000256" key="2">
    <source>
        <dbReference type="ARBA" id="ARBA00022723"/>
    </source>
</evidence>
<evidence type="ECO:0000256" key="11">
    <source>
        <dbReference type="ARBA" id="ARBA00049714"/>
    </source>
</evidence>
<keyword evidence="4" id="KW-0408">Iron</keyword>
<dbReference type="GO" id="GO:0004159">
    <property type="term" value="F:dihydropyrimidine dehydrogenase (NAD+) activity"/>
    <property type="evidence" value="ECO:0007669"/>
    <property type="project" value="UniProtKB-EC"/>
</dbReference>
<keyword evidence="5" id="KW-0411">Iron-sulfur</keyword>
<comment type="subunit">
    <text evidence="11">Heterotetramer of 2 PreA and 2 PreT subunits.</text>
</comment>
<accession>A0A932GM34</accession>
<evidence type="ECO:0000256" key="8">
    <source>
        <dbReference type="ARBA" id="ARBA00047685"/>
    </source>
</evidence>
<dbReference type="PROSITE" id="PS51379">
    <property type="entry name" value="4FE4S_FER_2"/>
    <property type="match status" value="2"/>
</dbReference>
<keyword evidence="2" id="KW-0479">Metal-binding</keyword>
<feature type="domain" description="4Fe-4S ferredoxin-type" evidence="13">
    <location>
        <begin position="127"/>
        <end position="152"/>
    </location>
</feature>
<dbReference type="Gene3D" id="3.30.70.20">
    <property type="match status" value="1"/>
</dbReference>
<feature type="non-terminal residue" evidence="14">
    <location>
        <position position="1"/>
    </location>
</feature>
<evidence type="ECO:0000256" key="10">
    <source>
        <dbReference type="ARBA" id="ARBA00049578"/>
    </source>
</evidence>
<dbReference type="Proteomes" id="UP000741360">
    <property type="component" value="Unassembled WGS sequence"/>
</dbReference>
<reference evidence="14" key="1">
    <citation type="submission" date="2020-07" db="EMBL/GenBank/DDBJ databases">
        <title>Huge and variable diversity of episymbiotic CPR bacteria and DPANN archaea in groundwater ecosystems.</title>
        <authorList>
            <person name="He C.Y."/>
            <person name="Keren R."/>
            <person name="Whittaker M."/>
            <person name="Farag I.F."/>
            <person name="Doudna J."/>
            <person name="Cate J.H.D."/>
            <person name="Banfield J.F."/>
        </authorList>
    </citation>
    <scope>NUCLEOTIDE SEQUENCE</scope>
    <source>
        <strain evidence="14">NC_groundwater_717_Ag_S-0.2um_59_8</strain>
    </source>
</reference>
<evidence type="ECO:0000259" key="13">
    <source>
        <dbReference type="PROSITE" id="PS51379"/>
    </source>
</evidence>
<dbReference type="PANTHER" id="PTHR43073:SF2">
    <property type="entry name" value="DIHYDROPYRIMIDINE DEHYDROGENASE [NADP(+)]"/>
    <property type="match status" value="1"/>
</dbReference>
<dbReference type="GO" id="GO:0050661">
    <property type="term" value="F:NADP binding"/>
    <property type="evidence" value="ECO:0007669"/>
    <property type="project" value="TreeGrafter"/>
</dbReference>
<dbReference type="GO" id="GO:0051536">
    <property type="term" value="F:iron-sulfur cluster binding"/>
    <property type="evidence" value="ECO:0007669"/>
    <property type="project" value="UniProtKB-KW"/>
</dbReference>
<evidence type="ECO:0000256" key="4">
    <source>
        <dbReference type="ARBA" id="ARBA00023004"/>
    </source>
</evidence>
<comment type="function">
    <text evidence="10">Involved in pyrimidine base degradation. Catalyzes physiologically the reduction of uracil to 5,6-dihydrouracil (DHU) by using NADH as a specific cosubstrate. It also catalyzes the reverse reaction and the reduction of thymine to 5,6-dihydrothymine (DHT).</text>
</comment>
<dbReference type="Gene3D" id="3.20.20.70">
    <property type="entry name" value="Aldolase class I"/>
    <property type="match status" value="1"/>
</dbReference>
<dbReference type="Pfam" id="PF01180">
    <property type="entry name" value="DHO_dh"/>
    <property type="match status" value="1"/>
</dbReference>
<dbReference type="PROSITE" id="PS00198">
    <property type="entry name" value="4FE4S_FER_1"/>
    <property type="match status" value="1"/>
</dbReference>
<name>A0A932GM34_UNCTE</name>
<dbReference type="InterPro" id="IPR017896">
    <property type="entry name" value="4Fe4S_Fe-S-bd"/>
</dbReference>
<dbReference type="EMBL" id="JACPSX010000016">
    <property type="protein sequence ID" value="MBI3013648.1"/>
    <property type="molecule type" value="Genomic_DNA"/>
</dbReference>
<evidence type="ECO:0000256" key="3">
    <source>
        <dbReference type="ARBA" id="ARBA00023002"/>
    </source>
</evidence>
<protein>
    <recommendedName>
        <fullName evidence="12">dihydrouracil dehydrogenase (NAD(+))</fullName>
        <ecNumber evidence="12">1.3.1.1</ecNumber>
    </recommendedName>
    <alternativeName>
        <fullName evidence="7">Dihydrothymine dehydrogenase</fullName>
    </alternativeName>
    <alternativeName>
        <fullName evidence="6">Dihydrouracil dehydrogenase</fullName>
    </alternativeName>
</protein>
<dbReference type="InterPro" id="IPR005720">
    <property type="entry name" value="Dihydroorotate_DH_cat"/>
</dbReference>
<evidence type="ECO:0000256" key="5">
    <source>
        <dbReference type="ARBA" id="ARBA00023014"/>
    </source>
</evidence>